<dbReference type="Pfam" id="PF05656">
    <property type="entry name" value="DUF805"/>
    <property type="match status" value="1"/>
</dbReference>
<sequence>MSKQVSLLRNVGYHYLNIFNYRGRENRCSFIIWTLFSWLVYGLLCLLNLTLNLGEDFAAKRENLFYIYVFVLSIYFLIDALVSIAAAVRRFHDFGASGYFVLLFVVLQVGLLFVELLTASGFFALLSLIVYLVYLWILCFIPSKELQDNPRKNPFFVE</sequence>
<feature type="transmembrane region" description="Helical" evidence="1">
    <location>
        <begin position="94"/>
        <end position="114"/>
    </location>
</feature>
<evidence type="ECO:0000313" key="2">
    <source>
        <dbReference type="EMBL" id="RIY35225.1"/>
    </source>
</evidence>
<comment type="caution">
    <text evidence="2">The sequence shown here is derived from an EMBL/GenBank/DDBJ whole genome shotgun (WGS) entry which is preliminary data.</text>
</comment>
<dbReference type="EMBL" id="NRJF01000098">
    <property type="protein sequence ID" value="RIY35225.1"/>
    <property type="molecule type" value="Genomic_DNA"/>
</dbReference>
<dbReference type="PANTHER" id="PTHR34980:SF2">
    <property type="entry name" value="INNER MEMBRANE PROTEIN YHAH-RELATED"/>
    <property type="match status" value="1"/>
</dbReference>
<reference evidence="2 3" key="1">
    <citation type="submission" date="2017-08" db="EMBL/GenBank/DDBJ databases">
        <title>Reclassification of Bisgaard taxon 37 and 44.</title>
        <authorList>
            <person name="Christensen H."/>
        </authorList>
    </citation>
    <scope>NUCLEOTIDE SEQUENCE [LARGE SCALE GENOMIC DNA]</scope>
    <source>
        <strain evidence="2 3">EEAB3T1</strain>
    </source>
</reference>
<feature type="transmembrane region" description="Helical" evidence="1">
    <location>
        <begin position="30"/>
        <end position="53"/>
    </location>
</feature>
<dbReference type="OrthoDB" id="9812349at2"/>
<keyword evidence="1" id="KW-0472">Membrane</keyword>
<gene>
    <name evidence="2" type="ORF">CKF59_03905</name>
</gene>
<evidence type="ECO:0000256" key="1">
    <source>
        <dbReference type="SAM" id="Phobius"/>
    </source>
</evidence>
<evidence type="ECO:0000313" key="3">
    <source>
        <dbReference type="Proteomes" id="UP000265964"/>
    </source>
</evidence>
<keyword evidence="3" id="KW-1185">Reference proteome</keyword>
<name>A0A3A1YC08_9GAMM</name>
<dbReference type="GO" id="GO:0005886">
    <property type="term" value="C:plasma membrane"/>
    <property type="evidence" value="ECO:0007669"/>
    <property type="project" value="TreeGrafter"/>
</dbReference>
<dbReference type="PANTHER" id="PTHR34980">
    <property type="entry name" value="INNER MEMBRANE PROTEIN-RELATED-RELATED"/>
    <property type="match status" value="1"/>
</dbReference>
<dbReference type="Proteomes" id="UP000265964">
    <property type="component" value="Unassembled WGS sequence"/>
</dbReference>
<feature type="transmembrane region" description="Helical" evidence="1">
    <location>
        <begin position="120"/>
        <end position="141"/>
    </location>
</feature>
<keyword evidence="1" id="KW-0812">Transmembrane</keyword>
<proteinExistence type="predicted"/>
<keyword evidence="1" id="KW-1133">Transmembrane helix</keyword>
<accession>A0A3A1YC08</accession>
<dbReference type="RefSeq" id="WP_119534670.1">
    <property type="nucleotide sequence ID" value="NZ_NRJF01000098.1"/>
</dbReference>
<dbReference type="InterPro" id="IPR008523">
    <property type="entry name" value="DUF805"/>
</dbReference>
<organism evidence="2 3">
    <name type="scientific">Psittacicella gerlachiana</name>
    <dbReference type="NCBI Taxonomy" id="2028574"/>
    <lineage>
        <taxon>Bacteria</taxon>
        <taxon>Pseudomonadati</taxon>
        <taxon>Pseudomonadota</taxon>
        <taxon>Gammaproteobacteria</taxon>
        <taxon>Pasteurellales</taxon>
        <taxon>Psittacicellaceae</taxon>
        <taxon>Psittacicella</taxon>
    </lineage>
</organism>
<dbReference type="AlphaFoldDB" id="A0A3A1YC08"/>
<feature type="transmembrane region" description="Helical" evidence="1">
    <location>
        <begin position="65"/>
        <end position="87"/>
    </location>
</feature>
<evidence type="ECO:0008006" key="4">
    <source>
        <dbReference type="Google" id="ProtNLM"/>
    </source>
</evidence>
<protein>
    <recommendedName>
        <fullName evidence="4">DUF805 domain-containing protein</fullName>
    </recommendedName>
</protein>